<dbReference type="EMBL" id="FNGY01000003">
    <property type="protein sequence ID" value="SDM15590.1"/>
    <property type="molecule type" value="Genomic_DNA"/>
</dbReference>
<accession>A0A1G9QXJ0</accession>
<organism evidence="1 2">
    <name type="scientific">Pedobacter steynii</name>
    <dbReference type="NCBI Taxonomy" id="430522"/>
    <lineage>
        <taxon>Bacteria</taxon>
        <taxon>Pseudomonadati</taxon>
        <taxon>Bacteroidota</taxon>
        <taxon>Sphingobacteriia</taxon>
        <taxon>Sphingobacteriales</taxon>
        <taxon>Sphingobacteriaceae</taxon>
        <taxon>Pedobacter</taxon>
    </lineage>
</organism>
<gene>
    <name evidence="1" type="ORF">SAMN05421820_10343</name>
</gene>
<proteinExistence type="predicted"/>
<keyword evidence="2" id="KW-1185">Reference proteome</keyword>
<reference evidence="2" key="1">
    <citation type="submission" date="2016-10" db="EMBL/GenBank/DDBJ databases">
        <authorList>
            <person name="Varghese N."/>
            <person name="Submissions S."/>
        </authorList>
    </citation>
    <scope>NUCLEOTIDE SEQUENCE [LARGE SCALE GENOMIC DNA]</scope>
    <source>
        <strain evidence="2">DSM 19110</strain>
    </source>
</reference>
<evidence type="ECO:0000313" key="2">
    <source>
        <dbReference type="Proteomes" id="UP000183200"/>
    </source>
</evidence>
<dbReference type="AlphaFoldDB" id="A0A1G9QXJ0"/>
<dbReference type="Proteomes" id="UP000183200">
    <property type="component" value="Unassembled WGS sequence"/>
</dbReference>
<sequence>MLMLKLGNEYQVNCIYADLCSFSGIKDVKHAN</sequence>
<name>A0A1G9QXJ0_9SPHI</name>
<protein>
    <submittedName>
        <fullName evidence="1">Uncharacterized protein</fullName>
    </submittedName>
</protein>
<evidence type="ECO:0000313" key="1">
    <source>
        <dbReference type="EMBL" id="SDM15590.1"/>
    </source>
</evidence>